<dbReference type="Gene3D" id="3.40.640.10">
    <property type="entry name" value="Type I PLP-dependent aspartate aminotransferase-like (Major domain)"/>
    <property type="match status" value="1"/>
</dbReference>
<accession>A0A382RQF2</accession>
<dbReference type="SUPFAM" id="SSF53383">
    <property type="entry name" value="PLP-dependent transferases"/>
    <property type="match status" value="1"/>
</dbReference>
<reference evidence="1" key="1">
    <citation type="submission" date="2018-05" db="EMBL/GenBank/DDBJ databases">
        <authorList>
            <person name="Lanie J.A."/>
            <person name="Ng W.-L."/>
            <person name="Kazmierczak K.M."/>
            <person name="Andrzejewski T.M."/>
            <person name="Davidsen T.M."/>
            <person name="Wayne K.J."/>
            <person name="Tettelin H."/>
            <person name="Glass J.I."/>
            <person name="Rusch D."/>
            <person name="Podicherti R."/>
            <person name="Tsui H.-C.T."/>
            <person name="Winkler M.E."/>
        </authorList>
    </citation>
    <scope>NUCLEOTIDE SEQUENCE</scope>
</reference>
<name>A0A382RQF2_9ZZZZ</name>
<dbReference type="InterPro" id="IPR015424">
    <property type="entry name" value="PyrdxlP-dep_Trfase"/>
</dbReference>
<dbReference type="InterPro" id="IPR000653">
    <property type="entry name" value="DegT/StrS_aminotransferase"/>
</dbReference>
<dbReference type="PANTHER" id="PTHR30244">
    <property type="entry name" value="TRANSAMINASE"/>
    <property type="match status" value="1"/>
</dbReference>
<evidence type="ECO:0000313" key="1">
    <source>
        <dbReference type="EMBL" id="SVC99924.1"/>
    </source>
</evidence>
<dbReference type="InterPro" id="IPR015421">
    <property type="entry name" value="PyrdxlP-dep_Trfase_major"/>
</dbReference>
<proteinExistence type="predicted"/>
<gene>
    <name evidence="1" type="ORF">METZ01_LOCUS352778</name>
</gene>
<feature type="non-terminal residue" evidence="1">
    <location>
        <position position="283"/>
    </location>
</feature>
<dbReference type="CDD" id="cd00616">
    <property type="entry name" value="AHBA_syn"/>
    <property type="match status" value="1"/>
</dbReference>
<dbReference type="Pfam" id="PF01041">
    <property type="entry name" value="DegT_DnrJ_EryC1"/>
    <property type="match status" value="1"/>
</dbReference>
<dbReference type="GO" id="GO:0030170">
    <property type="term" value="F:pyridoxal phosphate binding"/>
    <property type="evidence" value="ECO:0007669"/>
    <property type="project" value="TreeGrafter"/>
</dbReference>
<dbReference type="AlphaFoldDB" id="A0A382RQF2"/>
<dbReference type="GO" id="GO:0000271">
    <property type="term" value="P:polysaccharide biosynthetic process"/>
    <property type="evidence" value="ECO:0007669"/>
    <property type="project" value="TreeGrafter"/>
</dbReference>
<dbReference type="PANTHER" id="PTHR30244:SF34">
    <property type="entry name" value="DTDP-4-AMINO-4,6-DIDEOXYGALACTOSE TRANSAMINASE"/>
    <property type="match status" value="1"/>
</dbReference>
<evidence type="ECO:0008006" key="2">
    <source>
        <dbReference type="Google" id="ProtNLM"/>
    </source>
</evidence>
<organism evidence="1">
    <name type="scientific">marine metagenome</name>
    <dbReference type="NCBI Taxonomy" id="408172"/>
    <lineage>
        <taxon>unclassified sequences</taxon>
        <taxon>metagenomes</taxon>
        <taxon>ecological metagenomes</taxon>
    </lineage>
</organism>
<dbReference type="EMBL" id="UINC01123443">
    <property type="protein sequence ID" value="SVC99924.1"/>
    <property type="molecule type" value="Genomic_DNA"/>
</dbReference>
<dbReference type="GO" id="GO:0008483">
    <property type="term" value="F:transaminase activity"/>
    <property type="evidence" value="ECO:0007669"/>
    <property type="project" value="TreeGrafter"/>
</dbReference>
<protein>
    <recommendedName>
        <fullName evidence="2">DegT/DnrJ/EryC1/StrS family aminotransferase</fullName>
    </recommendedName>
</protein>
<sequence length="283" mass="31188">MDFFSTHISDKAIRSVNDVLKSGFVSAGNVAKNFEDALERELGLINPISVNSGTSALHLGLAVANITPGDEVILPAQTFIATGLAVLMQGAVPVFADIQYDTGNIDPVSIRNKITERTKLIIAVHWGGYPCDMDEINNIANEFNLIVMEDAAHALGAKYQDKPIGSISNFTAFSFQAIKHLTTGDGGALCCMNNIDYFEAKKKRWFGIDRENSKPSELGERVFDIDKVGYKYHMNDVSAAMGLGNLQNFSSQLFRIQQIADIYRAELEDVDGLQLLDYKKDRK</sequence>